<evidence type="ECO:0000313" key="1">
    <source>
        <dbReference type="EMBL" id="QBP05830.1"/>
    </source>
</evidence>
<dbReference type="Proteomes" id="UP000295590">
    <property type="component" value="Segment"/>
</dbReference>
<reference evidence="1 2" key="1">
    <citation type="submission" date="2018-10" db="EMBL/GenBank/DDBJ databases">
        <title>Isolation and Genetic Analysis of a Novel Cyanophage S-LB68 from the Huang Bohai.</title>
        <authorList>
            <person name="Liu X."/>
        </authorList>
    </citation>
    <scope>NUCLEOTIDE SEQUENCE [LARGE SCALE GENOMIC DNA]</scope>
</reference>
<dbReference type="RefSeq" id="YP_009820967.1">
    <property type="nucleotide sequence ID" value="NC_048171.1"/>
</dbReference>
<name>A0A482IFQ7_9CAUD</name>
<dbReference type="KEGG" id="vg:55012414"/>
<dbReference type="GeneID" id="55012414"/>
<organism evidence="1 2">
    <name type="scientific">Synechococcus phage S-B28</name>
    <dbReference type="NCBI Taxonomy" id="2545435"/>
    <lineage>
        <taxon>Viruses</taxon>
        <taxon>Duplodnaviria</taxon>
        <taxon>Heunggongvirae</taxon>
        <taxon>Uroviricota</taxon>
        <taxon>Caudoviricetes</taxon>
        <taxon>Autographivirales</taxon>
        <taxon>Sechaudvirinae</taxon>
        <taxon>Qadamvirus</taxon>
        <taxon>Qadamvirus SB28</taxon>
    </lineage>
</organism>
<keyword evidence="2" id="KW-1185">Reference proteome</keyword>
<proteinExistence type="predicted"/>
<evidence type="ECO:0000313" key="2">
    <source>
        <dbReference type="Proteomes" id="UP000295590"/>
    </source>
</evidence>
<accession>A0A482IFQ7</accession>
<protein>
    <submittedName>
        <fullName evidence="1">Uncharacterized protein</fullName>
    </submittedName>
</protein>
<sequence length="53" mass="6199">MRQIKDALERPDTRKEDIVTLFLALQTQCFVLGNNMTNLLKLWNHPPTTTEDQ</sequence>
<dbReference type="EMBL" id="MK016662">
    <property type="protein sequence ID" value="QBP05830.1"/>
    <property type="molecule type" value="Genomic_DNA"/>
</dbReference>